<evidence type="ECO:0000256" key="2">
    <source>
        <dbReference type="SAM" id="Phobius"/>
    </source>
</evidence>
<sequence length="104" mass="11517">MRHVFIPEDLESGSLIARLISTDYDSSSAFSRINYSLTDGDPNLFQVDSGSGSVSLSGHLDADLATAQFNQFSGKYYVLVLSITLETLFLPMLDVAYLSRHEYN</sequence>
<evidence type="ECO:0000259" key="3">
    <source>
        <dbReference type="PROSITE" id="PS50268"/>
    </source>
</evidence>
<dbReference type="GO" id="GO:0007156">
    <property type="term" value="P:homophilic cell adhesion via plasma membrane adhesion molecules"/>
    <property type="evidence" value="ECO:0007669"/>
    <property type="project" value="InterPro"/>
</dbReference>
<dbReference type="GO" id="GO:0005509">
    <property type="term" value="F:calcium ion binding"/>
    <property type="evidence" value="ECO:0007669"/>
    <property type="project" value="UniProtKB-UniRule"/>
</dbReference>
<evidence type="ECO:0000256" key="1">
    <source>
        <dbReference type="PROSITE-ProRule" id="PRU00043"/>
    </source>
</evidence>
<dbReference type="InterPro" id="IPR015919">
    <property type="entry name" value="Cadherin-like_sf"/>
</dbReference>
<comment type="caution">
    <text evidence="4">The sequence shown here is derived from an EMBL/GenBank/DDBJ whole genome shotgun (WGS) entry which is preliminary data.</text>
</comment>
<keyword evidence="1" id="KW-0106">Calcium</keyword>
<proteinExistence type="predicted"/>
<dbReference type="SUPFAM" id="SSF49313">
    <property type="entry name" value="Cadherin-like"/>
    <property type="match status" value="1"/>
</dbReference>
<name>A0A448WXD2_9PLAT</name>
<dbReference type="Proteomes" id="UP000784294">
    <property type="component" value="Unassembled WGS sequence"/>
</dbReference>
<keyword evidence="5" id="KW-1185">Reference proteome</keyword>
<dbReference type="GO" id="GO:0016020">
    <property type="term" value="C:membrane"/>
    <property type="evidence" value="ECO:0007669"/>
    <property type="project" value="InterPro"/>
</dbReference>
<reference evidence="4" key="1">
    <citation type="submission" date="2018-11" db="EMBL/GenBank/DDBJ databases">
        <authorList>
            <consortium name="Pathogen Informatics"/>
        </authorList>
    </citation>
    <scope>NUCLEOTIDE SEQUENCE</scope>
</reference>
<feature type="transmembrane region" description="Helical" evidence="2">
    <location>
        <begin position="76"/>
        <end position="98"/>
    </location>
</feature>
<gene>
    <name evidence="4" type="ORF">PXEA_LOCUS16020</name>
</gene>
<dbReference type="Pfam" id="PF00028">
    <property type="entry name" value="Cadherin"/>
    <property type="match status" value="1"/>
</dbReference>
<keyword evidence="2" id="KW-0472">Membrane</keyword>
<evidence type="ECO:0000313" key="4">
    <source>
        <dbReference type="EMBL" id="VEL22580.1"/>
    </source>
</evidence>
<accession>A0A448WXD2</accession>
<keyword evidence="2" id="KW-0812">Transmembrane</keyword>
<evidence type="ECO:0000313" key="5">
    <source>
        <dbReference type="Proteomes" id="UP000784294"/>
    </source>
</evidence>
<feature type="domain" description="Cadherin" evidence="3">
    <location>
        <begin position="6"/>
        <end position="84"/>
    </location>
</feature>
<dbReference type="AlphaFoldDB" id="A0A448WXD2"/>
<dbReference type="PROSITE" id="PS50268">
    <property type="entry name" value="CADHERIN_2"/>
    <property type="match status" value="1"/>
</dbReference>
<dbReference type="EMBL" id="CAAALY010057265">
    <property type="protein sequence ID" value="VEL22580.1"/>
    <property type="molecule type" value="Genomic_DNA"/>
</dbReference>
<protein>
    <recommendedName>
        <fullName evidence="3">Cadherin domain-containing protein</fullName>
    </recommendedName>
</protein>
<dbReference type="Gene3D" id="2.60.40.60">
    <property type="entry name" value="Cadherins"/>
    <property type="match status" value="1"/>
</dbReference>
<dbReference type="InterPro" id="IPR002126">
    <property type="entry name" value="Cadherin-like_dom"/>
</dbReference>
<organism evidence="4 5">
    <name type="scientific">Protopolystoma xenopodis</name>
    <dbReference type="NCBI Taxonomy" id="117903"/>
    <lineage>
        <taxon>Eukaryota</taxon>
        <taxon>Metazoa</taxon>
        <taxon>Spiralia</taxon>
        <taxon>Lophotrochozoa</taxon>
        <taxon>Platyhelminthes</taxon>
        <taxon>Monogenea</taxon>
        <taxon>Polyopisthocotylea</taxon>
        <taxon>Polystomatidea</taxon>
        <taxon>Polystomatidae</taxon>
        <taxon>Protopolystoma</taxon>
    </lineage>
</organism>
<keyword evidence="2" id="KW-1133">Transmembrane helix</keyword>